<protein>
    <recommendedName>
        <fullName evidence="4">Secreted protein</fullName>
    </recommendedName>
</protein>
<organism evidence="1 3">
    <name type="scientific">Citrullus colocynthis</name>
    <name type="common">colocynth</name>
    <dbReference type="NCBI Taxonomy" id="252529"/>
    <lineage>
        <taxon>Eukaryota</taxon>
        <taxon>Viridiplantae</taxon>
        <taxon>Streptophyta</taxon>
        <taxon>Embryophyta</taxon>
        <taxon>Tracheophyta</taxon>
        <taxon>Spermatophyta</taxon>
        <taxon>Magnoliopsida</taxon>
        <taxon>eudicotyledons</taxon>
        <taxon>Gunneridae</taxon>
        <taxon>Pentapetalae</taxon>
        <taxon>rosids</taxon>
        <taxon>fabids</taxon>
        <taxon>Cucurbitales</taxon>
        <taxon>Cucurbitaceae</taxon>
        <taxon>Benincaseae</taxon>
        <taxon>Citrullus</taxon>
    </lineage>
</organism>
<gene>
    <name evidence="1" type="ORF">CITCOLO1_LOCUS3014</name>
    <name evidence="2" type="ORF">CITCOLO1_LOCUS3017</name>
</gene>
<name>A0ABP0XT62_9ROSI</name>
<evidence type="ECO:0008006" key="4">
    <source>
        <dbReference type="Google" id="ProtNLM"/>
    </source>
</evidence>
<sequence>MIRSLIATGISGIHWKLGFLCPLLPRRFLCSISISISISSSSSIRRVLPFVGVFIFFEFAVAEAFSIRNRACNGHKNNGRLQHGDGWFRSFSSGTGRAPSSPRYVNLVLSQENQLPFP</sequence>
<reference evidence="1 3" key="1">
    <citation type="submission" date="2024-03" db="EMBL/GenBank/DDBJ databases">
        <authorList>
            <person name="Gkanogiannis A."/>
            <person name="Becerra Lopez-Lavalle L."/>
        </authorList>
    </citation>
    <scope>NUCLEOTIDE SEQUENCE [LARGE SCALE GENOMIC DNA]</scope>
</reference>
<evidence type="ECO:0000313" key="1">
    <source>
        <dbReference type="EMBL" id="CAK9311356.1"/>
    </source>
</evidence>
<dbReference type="EMBL" id="OZ021744">
    <property type="protein sequence ID" value="CAK9311356.1"/>
    <property type="molecule type" value="Genomic_DNA"/>
</dbReference>
<dbReference type="Proteomes" id="UP001642487">
    <property type="component" value="Chromosome 10"/>
</dbReference>
<dbReference type="EMBL" id="OZ021744">
    <property type="protein sequence ID" value="CAK9311358.1"/>
    <property type="molecule type" value="Genomic_DNA"/>
</dbReference>
<evidence type="ECO:0000313" key="3">
    <source>
        <dbReference type="Proteomes" id="UP001642487"/>
    </source>
</evidence>
<proteinExistence type="predicted"/>
<keyword evidence="3" id="KW-1185">Reference proteome</keyword>
<accession>A0ABP0XT62</accession>
<evidence type="ECO:0000313" key="2">
    <source>
        <dbReference type="EMBL" id="CAK9311358.1"/>
    </source>
</evidence>